<dbReference type="RefSeq" id="WP_070981319.1">
    <property type="nucleotide sequence ID" value="NZ_CP043420.1"/>
</dbReference>
<dbReference type="GO" id="GO:0032259">
    <property type="term" value="P:methylation"/>
    <property type="evidence" value="ECO:0007669"/>
    <property type="project" value="UniProtKB-KW"/>
</dbReference>
<keyword evidence="2" id="KW-1185">Reference proteome</keyword>
<evidence type="ECO:0000313" key="2">
    <source>
        <dbReference type="Proteomes" id="UP000322553"/>
    </source>
</evidence>
<dbReference type="KEGG" id="kuy:FY550_02230"/>
<dbReference type="GO" id="GO:0008757">
    <property type="term" value="F:S-adenosylmethionine-dependent methyltransferase activity"/>
    <property type="evidence" value="ECO:0007669"/>
    <property type="project" value="InterPro"/>
</dbReference>
<dbReference type="Gene3D" id="3.40.50.150">
    <property type="entry name" value="Vaccinia Virus protein VP39"/>
    <property type="match status" value="1"/>
</dbReference>
<dbReference type="InterPro" id="IPR008715">
    <property type="entry name" value="SAM-MeTfrase_NodS-like"/>
</dbReference>
<dbReference type="STRING" id="657387.BH688_15290"/>
<keyword evidence="1" id="KW-0808">Transferase</keyword>
<dbReference type="InterPro" id="IPR029063">
    <property type="entry name" value="SAM-dependent_MTases_sf"/>
</dbReference>
<keyword evidence="1" id="KW-0489">Methyltransferase</keyword>
<dbReference type="AlphaFoldDB" id="A0A1S1NRQ6"/>
<reference evidence="1 2" key="1">
    <citation type="submission" date="2019-08" db="EMBL/GenBank/DDBJ databases">
        <title>Complete genome sequence of Kushneria sp. YCWA18, a halophilic phosphate-solubilizing bacterium isolated from Daqiao saltern in China.</title>
        <authorList>
            <person name="Du G.-X."/>
            <person name="Qu L.-Y."/>
        </authorList>
    </citation>
    <scope>NUCLEOTIDE SEQUENCE [LARGE SCALE GENOMIC DNA]</scope>
    <source>
        <strain evidence="1 2">YCWA18</strain>
    </source>
</reference>
<dbReference type="Proteomes" id="UP000322553">
    <property type="component" value="Chromosome"/>
</dbReference>
<gene>
    <name evidence="1" type="ORF">FY550_02230</name>
</gene>
<proteinExistence type="predicted"/>
<dbReference type="Pfam" id="PF05401">
    <property type="entry name" value="NodS"/>
    <property type="match status" value="1"/>
</dbReference>
<dbReference type="SUPFAM" id="SSF53335">
    <property type="entry name" value="S-adenosyl-L-methionine-dependent methyltransferases"/>
    <property type="match status" value="1"/>
</dbReference>
<name>A0A1S1NRQ6_9GAMM</name>
<dbReference type="OrthoDB" id="116799at2"/>
<accession>A0A1S1NRQ6</accession>
<dbReference type="EMBL" id="CP043420">
    <property type="protein sequence ID" value="QEL10062.1"/>
    <property type="molecule type" value="Genomic_DNA"/>
</dbReference>
<sequence length="199" mass="22751">MTFHIETFEHLHAEQDDPWGYERYWYEQRKRQLTLAMLTRPRYTHAFEPGCSIGVLTRALAERCDRLLCSDASEAALAAAHQRLRDLPNVTLEQQALPQEWPAAQFDLIVFSELGYYLDYPALIELIGCMRKSLTADGELLACHWRHPIAGGALDGDGVHALLDDRLGLTRLAEHREPDLIMSLWSRDKRSPARREGLA</sequence>
<dbReference type="GO" id="GO:0009312">
    <property type="term" value="P:oligosaccharide biosynthetic process"/>
    <property type="evidence" value="ECO:0007669"/>
    <property type="project" value="InterPro"/>
</dbReference>
<organism evidence="1 2">
    <name type="scientific">Kushneria phosphatilytica</name>
    <dbReference type="NCBI Taxonomy" id="657387"/>
    <lineage>
        <taxon>Bacteria</taxon>
        <taxon>Pseudomonadati</taxon>
        <taxon>Pseudomonadota</taxon>
        <taxon>Gammaproteobacteria</taxon>
        <taxon>Oceanospirillales</taxon>
        <taxon>Halomonadaceae</taxon>
        <taxon>Kushneria</taxon>
    </lineage>
</organism>
<evidence type="ECO:0000313" key="1">
    <source>
        <dbReference type="EMBL" id="QEL10062.1"/>
    </source>
</evidence>
<protein>
    <submittedName>
        <fullName evidence="1">Methyltransferase domain-containing protein</fullName>
    </submittedName>
</protein>